<protein>
    <submittedName>
        <fullName evidence="4">IclR family transcriptional regulator</fullName>
    </submittedName>
</protein>
<dbReference type="PANTHER" id="PTHR30136">
    <property type="entry name" value="HELIX-TURN-HELIX TRANSCRIPTIONAL REGULATOR, ICLR FAMILY"/>
    <property type="match status" value="1"/>
</dbReference>
<dbReference type="InterPro" id="IPR005471">
    <property type="entry name" value="Tscrpt_reg_IclR_N"/>
</dbReference>
<dbReference type="Pfam" id="PF01614">
    <property type="entry name" value="IclR_C"/>
    <property type="match status" value="1"/>
</dbReference>
<evidence type="ECO:0000259" key="2">
    <source>
        <dbReference type="PROSITE" id="PS51077"/>
    </source>
</evidence>
<dbReference type="PROSITE" id="PS51078">
    <property type="entry name" value="ICLR_ED"/>
    <property type="match status" value="1"/>
</dbReference>
<dbReference type="SMART" id="SM00346">
    <property type="entry name" value="HTH_ICLR"/>
    <property type="match status" value="1"/>
</dbReference>
<dbReference type="RefSeq" id="WP_218028178.1">
    <property type="nucleotide sequence ID" value="NZ_BEVZ01000006.1"/>
</dbReference>
<evidence type="ECO:0000256" key="1">
    <source>
        <dbReference type="ARBA" id="ARBA00023125"/>
    </source>
</evidence>
<comment type="caution">
    <text evidence="4">The sequence shown here is derived from an EMBL/GenBank/DDBJ whole genome shotgun (WGS) entry which is preliminary data.</text>
</comment>
<dbReference type="PANTHER" id="PTHR30136:SF24">
    <property type="entry name" value="HTH-TYPE TRANSCRIPTIONAL REPRESSOR ALLR"/>
    <property type="match status" value="1"/>
</dbReference>
<dbReference type="Proteomes" id="UP001550850">
    <property type="component" value="Unassembled WGS sequence"/>
</dbReference>
<dbReference type="Pfam" id="PF09339">
    <property type="entry name" value="HTH_IclR"/>
    <property type="match status" value="1"/>
</dbReference>
<organism evidence="4 5">
    <name type="scientific">Streptomyces fragilis</name>
    <dbReference type="NCBI Taxonomy" id="67301"/>
    <lineage>
        <taxon>Bacteria</taxon>
        <taxon>Bacillati</taxon>
        <taxon>Actinomycetota</taxon>
        <taxon>Actinomycetes</taxon>
        <taxon>Kitasatosporales</taxon>
        <taxon>Streptomycetaceae</taxon>
        <taxon>Streptomyces</taxon>
    </lineage>
</organism>
<reference evidence="4 5" key="1">
    <citation type="submission" date="2024-06" db="EMBL/GenBank/DDBJ databases">
        <title>The Natural Products Discovery Center: Release of the First 8490 Sequenced Strains for Exploring Actinobacteria Biosynthetic Diversity.</title>
        <authorList>
            <person name="Kalkreuter E."/>
            <person name="Kautsar S.A."/>
            <person name="Yang D."/>
            <person name="Bader C.D."/>
            <person name="Teijaro C.N."/>
            <person name="Fluegel L."/>
            <person name="Davis C.M."/>
            <person name="Simpson J.R."/>
            <person name="Lauterbach L."/>
            <person name="Steele A.D."/>
            <person name="Gui C."/>
            <person name="Meng S."/>
            <person name="Li G."/>
            <person name="Viehrig K."/>
            <person name="Ye F."/>
            <person name="Su P."/>
            <person name="Kiefer A.F."/>
            <person name="Nichols A."/>
            <person name="Cepeda A.J."/>
            <person name="Yan W."/>
            <person name="Fan B."/>
            <person name="Jiang Y."/>
            <person name="Adhikari A."/>
            <person name="Zheng C.-J."/>
            <person name="Schuster L."/>
            <person name="Cowan T.M."/>
            <person name="Smanski M.J."/>
            <person name="Chevrette M.G."/>
            <person name="De Carvalho L.P.S."/>
            <person name="Shen B."/>
        </authorList>
    </citation>
    <scope>NUCLEOTIDE SEQUENCE [LARGE SCALE GENOMIC DNA]</scope>
    <source>
        <strain evidence="4 5">NPDC038104</strain>
    </source>
</reference>
<name>A0ABV2YFC1_9ACTN</name>
<keyword evidence="5" id="KW-1185">Reference proteome</keyword>
<evidence type="ECO:0000259" key="3">
    <source>
        <dbReference type="PROSITE" id="PS51078"/>
    </source>
</evidence>
<gene>
    <name evidence="4" type="ORF">AB0E65_08475</name>
</gene>
<evidence type="ECO:0000313" key="4">
    <source>
        <dbReference type="EMBL" id="MEU3554244.1"/>
    </source>
</evidence>
<dbReference type="InterPro" id="IPR050707">
    <property type="entry name" value="HTH_MetabolicPath_Reg"/>
</dbReference>
<keyword evidence="1" id="KW-0238">DNA-binding</keyword>
<dbReference type="PROSITE" id="PS51077">
    <property type="entry name" value="HTH_ICLR"/>
    <property type="match status" value="1"/>
</dbReference>
<feature type="domain" description="HTH iclR-type" evidence="2">
    <location>
        <begin position="12"/>
        <end position="76"/>
    </location>
</feature>
<sequence length="262" mass="28507">MAREEAVARGPVKSAERTVRIMEALASSPERLTLGALQELTGYPRSSLYALLRTLAGMKWIEAQDGGESAAYGIGPRALLCGTAYLDRDPALPHAVRQIERLRADVGYTTHYARLDEARVIYLATREATDSRRLTSRVGRQLPAHATALGKALMAELTAREVDALLPEPLEGLTAHTVTGRRELAEELDGVRARGWSLENEQNTPGLCCVAAAVPYRIPATDAISCSIPLDHASDQEIARVSEAVLHHRSELAGTLRREGIR</sequence>
<proteinExistence type="predicted"/>
<dbReference type="EMBL" id="JBEZUR010000009">
    <property type="protein sequence ID" value="MEU3554244.1"/>
    <property type="molecule type" value="Genomic_DNA"/>
</dbReference>
<evidence type="ECO:0000313" key="5">
    <source>
        <dbReference type="Proteomes" id="UP001550850"/>
    </source>
</evidence>
<dbReference type="InterPro" id="IPR014757">
    <property type="entry name" value="Tscrpt_reg_IclR_C"/>
</dbReference>
<accession>A0ABV2YFC1</accession>
<feature type="domain" description="IclR-ED" evidence="3">
    <location>
        <begin position="77"/>
        <end position="258"/>
    </location>
</feature>